<dbReference type="InterPro" id="IPR027417">
    <property type="entry name" value="P-loop_NTPase"/>
</dbReference>
<feature type="domain" description="IcmF-related" evidence="3">
    <location>
        <begin position="474"/>
        <end position="763"/>
    </location>
</feature>
<organism evidence="5 6">
    <name type="scientific">Pseudomonas batumici</name>
    <dbReference type="NCBI Taxonomy" id="226910"/>
    <lineage>
        <taxon>Bacteria</taxon>
        <taxon>Pseudomonadati</taxon>
        <taxon>Pseudomonadota</taxon>
        <taxon>Gammaproteobacteria</taxon>
        <taxon>Pseudomonadales</taxon>
        <taxon>Pseudomonadaceae</taxon>
        <taxon>Pseudomonas</taxon>
    </lineage>
</organism>
<dbReference type="NCBIfam" id="TIGR03348">
    <property type="entry name" value="VI_IcmF"/>
    <property type="match status" value="1"/>
</dbReference>
<dbReference type="OrthoDB" id="9758229at2"/>
<dbReference type="Pfam" id="PF14331">
    <property type="entry name" value="IcmF-related_N"/>
    <property type="match status" value="1"/>
</dbReference>
<dbReference type="PANTHER" id="PTHR36153:SF1">
    <property type="entry name" value="TYPE VI SECRETION SYSTEM COMPONENT TSSM1"/>
    <property type="match status" value="1"/>
</dbReference>
<keyword evidence="1" id="KW-1133">Transmembrane helix</keyword>
<gene>
    <name evidence="5" type="ORF">UCMB321_3311</name>
</gene>
<dbReference type="SUPFAM" id="SSF52540">
    <property type="entry name" value="P-loop containing nucleoside triphosphate hydrolases"/>
    <property type="match status" value="1"/>
</dbReference>
<feature type="transmembrane region" description="Helical" evidence="1">
    <location>
        <begin position="420"/>
        <end position="439"/>
    </location>
</feature>
<dbReference type="PATRIC" id="fig|226910.6.peg.3300"/>
<dbReference type="AlphaFoldDB" id="A0A0C2I0K9"/>
<dbReference type="Pfam" id="PF06761">
    <property type="entry name" value="IcmF-related"/>
    <property type="match status" value="1"/>
</dbReference>
<evidence type="ECO:0000313" key="5">
    <source>
        <dbReference type="EMBL" id="KIH82856.1"/>
    </source>
</evidence>
<feature type="transmembrane region" description="Helical" evidence="1">
    <location>
        <begin position="50"/>
        <end position="71"/>
    </location>
</feature>
<protein>
    <submittedName>
        <fullName evidence="5">IcmF-related protein</fullName>
    </submittedName>
</protein>
<sequence>MKKLLMSLIAGLCQTWCWSLLLVLGMALFIWFAGPWLAVADYRFWAGATARLLSICVLLLGWGLSMVLVSWRRNLRQHAEEEKDSTQARLVTQRRLNARMGIQQQRLQALGRCLNSADLYRRHGKQGRKVLPWYLVMGPRGAGKSTLLESLGLEPVLKSQDEQPLNAAGEGEDLEGYFAPSAVLLEAPGGYLEQPDAAADGRVWSALLTLLRRRRRHQPLNGVLLVVSLKNLGELDDQAVDKLALQARSRLLDIRRKLHAEVPVYLVLSHADSLPGFAEFFDALSREEWDQVLGFSFPKTLSSPGKAAFREMFDALLQRLNSQLIQRLHQERMLQRRARILEFPRRLERIAMPLGTLIEGVFSRKSHSRDLRLRGVYLTCVRDQRPGFSADLLEQVVFPEAHVAGLDGRERRRIEWGQKAVYGAALGVLAVFGLIWSVGFSSNHERLERIRELARELTRHPLLPATQDDGQALLAALDISHAATQVFPAAGEVPLSEHNGLYQGEKSRPRVERAYEQVLGERLLPYIARGLETQVRGQHHDREALLDSLRAYLMLGLAEHREPSWLKERIRVQWAAQHQALPGLPSDLEPHLDRLLAQPFSYTLDDNLVTQTRQLLRKESLASVVYRNLRQQGERLPDYRLSQHLGSQGAALAGVDHAIAGLYTQRGHRQFSLSLGASLAGQIQREHWVLGERTLNATELHQLTVELEQLYFADYARHWGEAVAALSLQPLLEASLGSGYLSTLSAVDSPLIKALALVREHTRFSAGSDGEKGASEIMPVNPGKALAAVADQAAGALANSLPSAGREAMQRRFEPLHHLLDDEGAPTAELRMALQALNELQAQLATLVRAHQPEQAAFELARSRMSGQRDAMTHLRTAAARLPVPVSEWFAAIADHSWGQVLTLAHQYVDRRYQHEVYAFYKESIHQRYPFHAHSSSDVALNDFREFFKAQGVVERFFNDYLRPFVSNESGAYQLRRVDGLSLPISSPVLQQMGRAQRIRQSFFEPDSPEPSVRFRLEPYTLDPVVSRAEFRFGKQSMEYRHGPVIPVLFHWPSETEDGRTSLVLERVAERPVGIEKNTGPWSLFRLLDLMQTEYLSGRDVMVMKADLAGARFNYLLASQRSPNPFELEAVRRFQLPAQL</sequence>
<dbReference type="InterPro" id="IPR017731">
    <property type="entry name" value="TssM1-like"/>
</dbReference>
<dbReference type="RefSeq" id="WP_040068757.1">
    <property type="nucleotide sequence ID" value="NZ_JXDG01000042.1"/>
</dbReference>
<dbReference type="STRING" id="226910.UCMB321_3311"/>
<dbReference type="InterPro" id="IPR053156">
    <property type="entry name" value="T6SS_TssM-like"/>
</dbReference>
<keyword evidence="1" id="KW-0472">Membrane</keyword>
<evidence type="ECO:0000259" key="4">
    <source>
        <dbReference type="Pfam" id="PF14331"/>
    </source>
</evidence>
<dbReference type="InterPro" id="IPR025743">
    <property type="entry name" value="TssM1_N"/>
</dbReference>
<feature type="domain" description="Type VI secretion system IcmF C-terminal" evidence="2">
    <location>
        <begin position="1015"/>
        <end position="1120"/>
    </location>
</feature>
<name>A0A0C2I0K9_9PSED</name>
<dbReference type="EMBL" id="JXDG01000042">
    <property type="protein sequence ID" value="KIH82856.1"/>
    <property type="molecule type" value="Genomic_DNA"/>
</dbReference>
<evidence type="ECO:0000256" key="1">
    <source>
        <dbReference type="SAM" id="Phobius"/>
    </source>
</evidence>
<dbReference type="InterPro" id="IPR009612">
    <property type="entry name" value="IcmF-rel"/>
</dbReference>
<reference evidence="5 6" key="1">
    <citation type="submission" date="2015-01" db="EMBL/GenBank/DDBJ databases">
        <title>Complete genome of Pseudomonas batumici UCM B-321 producer of the batumin antibiotic with strong antistaphilococcal and potential anticancer activity.</title>
        <authorList>
            <person name="Klochko V.V."/>
            <person name="Zelena L.B."/>
            <person name="Elena K.A."/>
            <person name="Reva O.N."/>
        </authorList>
    </citation>
    <scope>NUCLEOTIDE SEQUENCE [LARGE SCALE GENOMIC DNA]</scope>
    <source>
        <strain evidence="5 6">UCM B-321</strain>
    </source>
</reference>
<evidence type="ECO:0000313" key="6">
    <source>
        <dbReference type="Proteomes" id="UP000031535"/>
    </source>
</evidence>
<evidence type="ECO:0000259" key="3">
    <source>
        <dbReference type="Pfam" id="PF06761"/>
    </source>
</evidence>
<proteinExistence type="predicted"/>
<dbReference type="PANTHER" id="PTHR36153">
    <property type="entry name" value="INNER MEMBRANE PROTEIN-RELATED"/>
    <property type="match status" value="1"/>
</dbReference>
<comment type="caution">
    <text evidence="5">The sequence shown here is derived from an EMBL/GenBank/DDBJ whole genome shotgun (WGS) entry which is preliminary data.</text>
</comment>
<dbReference type="Pfam" id="PF06744">
    <property type="entry name" value="IcmF_C"/>
    <property type="match status" value="1"/>
</dbReference>
<dbReference type="Proteomes" id="UP000031535">
    <property type="component" value="Unassembled WGS sequence"/>
</dbReference>
<keyword evidence="1" id="KW-0812">Transmembrane</keyword>
<feature type="domain" description="Type VI secretion system component TssM1 N-terminal" evidence="4">
    <location>
        <begin position="199"/>
        <end position="382"/>
    </location>
</feature>
<keyword evidence="6" id="KW-1185">Reference proteome</keyword>
<dbReference type="InterPro" id="IPR010623">
    <property type="entry name" value="IcmF_C"/>
</dbReference>
<evidence type="ECO:0000259" key="2">
    <source>
        <dbReference type="Pfam" id="PF06744"/>
    </source>
</evidence>
<dbReference type="CDD" id="cd00882">
    <property type="entry name" value="Ras_like_GTPase"/>
    <property type="match status" value="1"/>
</dbReference>
<accession>A0A0C2I0K9</accession>